<protein>
    <recommendedName>
        <fullName evidence="5">Long-chain-fatty-acid--CoA ligase</fullName>
        <ecNumber evidence="4">6.2.1.3</ecNumber>
    </recommendedName>
    <alternativeName>
        <fullName evidence="6">Long-chain acyl-CoA synthetase</fullName>
    </alternativeName>
</protein>
<dbReference type="PANTHER" id="PTHR43767">
    <property type="entry name" value="LONG-CHAIN-FATTY-ACID--COA LIGASE"/>
    <property type="match status" value="1"/>
</dbReference>
<dbReference type="InterPro" id="IPR025110">
    <property type="entry name" value="AMP-bd_C"/>
</dbReference>
<dbReference type="Pfam" id="PF00501">
    <property type="entry name" value="AMP-binding"/>
    <property type="match status" value="1"/>
</dbReference>
<dbReference type="EMBL" id="MASU01000015">
    <property type="protein sequence ID" value="PXY21495.1"/>
    <property type="molecule type" value="Genomic_DNA"/>
</dbReference>
<evidence type="ECO:0000256" key="6">
    <source>
        <dbReference type="ARBA" id="ARBA00042773"/>
    </source>
</evidence>
<evidence type="ECO:0000259" key="8">
    <source>
        <dbReference type="Pfam" id="PF13193"/>
    </source>
</evidence>
<feature type="domain" description="AMP-binding enzyme C-terminal" evidence="8">
    <location>
        <begin position="444"/>
        <end position="512"/>
    </location>
</feature>
<evidence type="ECO:0000256" key="3">
    <source>
        <dbReference type="ARBA" id="ARBA00022598"/>
    </source>
</evidence>
<evidence type="ECO:0000259" key="7">
    <source>
        <dbReference type="Pfam" id="PF00501"/>
    </source>
</evidence>
<dbReference type="OrthoDB" id="580775at2"/>
<dbReference type="PANTHER" id="PTHR43767:SF8">
    <property type="entry name" value="LONG-CHAIN-FATTY-ACID--COA LIGASE"/>
    <property type="match status" value="1"/>
</dbReference>
<evidence type="ECO:0000256" key="5">
    <source>
        <dbReference type="ARBA" id="ARBA00039545"/>
    </source>
</evidence>
<dbReference type="RefSeq" id="WP_110342926.1">
    <property type="nucleotide sequence ID" value="NZ_JBHVKT010000007.1"/>
</dbReference>
<organism evidence="9 10">
    <name type="scientific">Prauserella flavalba</name>
    <dbReference type="NCBI Taxonomy" id="1477506"/>
    <lineage>
        <taxon>Bacteria</taxon>
        <taxon>Bacillati</taxon>
        <taxon>Actinomycetota</taxon>
        <taxon>Actinomycetes</taxon>
        <taxon>Pseudonocardiales</taxon>
        <taxon>Pseudonocardiaceae</taxon>
        <taxon>Prauserella</taxon>
    </lineage>
</organism>
<dbReference type="Pfam" id="PF13193">
    <property type="entry name" value="AMP-binding_C"/>
    <property type="match status" value="1"/>
</dbReference>
<dbReference type="GO" id="GO:0016020">
    <property type="term" value="C:membrane"/>
    <property type="evidence" value="ECO:0007669"/>
    <property type="project" value="UniProtKB-SubCell"/>
</dbReference>
<sequence>MCIESTDQVGHALTLSALLDHLARTRGDHPAIHDGAETLTFAELAYRVSRVATGLAALRVGPGDVVAIWLPNSTKWVEAAFAGCRRGAIVLGVNTKYRSFEVRQTLAESKARVLIVWPAFHGIDFLGMLGEIADDLPPTLEHVVTLGEVEPGRIPQRLRPLVRSWESLHDHGGDGGSLADPAAAGHAFSSSGSTSAPKLVLHSQRGMVLHSYAVARSFGYLADDTVVLGALPFCGVFGFNTLLAAFAAGRPVVIQAVFTAESAVELMRRHAVTHTNLADEMLRRIIHLPGALEALPAWREAGFGNFTATDPAGLVRAGDAAGKTFFQTYGSSEVLALMCYPRPGADAGRRALGGGVPVSPTISFRIRDPETGELVQGGATGEIEIAGPNVTIGYLNRPRVDDLGADGYFRTGDLGYARDEADLVYLSRRGDALRLGGFLVNPREVEAFLEALPGITGAQLVGVHGPSGTVPVAFVLADPSLDEAAVIAECAAHLARFKVPRRVLVLEEFPIARGTNGDKIQRNKLRELATRALAPSETRR</sequence>
<dbReference type="InterPro" id="IPR050237">
    <property type="entry name" value="ATP-dep_AMP-bd_enzyme"/>
</dbReference>
<keyword evidence="3" id="KW-0436">Ligase</keyword>
<dbReference type="GO" id="GO:0004467">
    <property type="term" value="F:long-chain fatty acid-CoA ligase activity"/>
    <property type="evidence" value="ECO:0007669"/>
    <property type="project" value="UniProtKB-EC"/>
</dbReference>
<dbReference type="InterPro" id="IPR042099">
    <property type="entry name" value="ANL_N_sf"/>
</dbReference>
<dbReference type="AlphaFoldDB" id="A0A318LBS4"/>
<dbReference type="InterPro" id="IPR000873">
    <property type="entry name" value="AMP-dep_synth/lig_dom"/>
</dbReference>
<proteinExistence type="predicted"/>
<evidence type="ECO:0000256" key="2">
    <source>
        <dbReference type="ARBA" id="ARBA00005005"/>
    </source>
</evidence>
<feature type="domain" description="AMP-dependent synthetase/ligase" evidence="7">
    <location>
        <begin position="21"/>
        <end position="395"/>
    </location>
</feature>
<evidence type="ECO:0000313" key="10">
    <source>
        <dbReference type="Proteomes" id="UP000247892"/>
    </source>
</evidence>
<reference evidence="9 10" key="1">
    <citation type="submission" date="2016-07" db="EMBL/GenBank/DDBJ databases">
        <title>Draft genome sequence of Prauserella sp. YIM 121212, isolated from alkaline soil.</title>
        <authorList>
            <person name="Ruckert C."/>
            <person name="Albersmeier A."/>
            <person name="Jiang C.-L."/>
            <person name="Jiang Y."/>
            <person name="Kalinowski J."/>
            <person name="Schneider O."/>
            <person name="Winkler A."/>
            <person name="Zotchev S.B."/>
        </authorList>
    </citation>
    <scope>NUCLEOTIDE SEQUENCE [LARGE SCALE GENOMIC DNA]</scope>
    <source>
        <strain evidence="9 10">YIM 121212</strain>
    </source>
</reference>
<dbReference type="Proteomes" id="UP000247892">
    <property type="component" value="Unassembled WGS sequence"/>
</dbReference>
<dbReference type="EC" id="6.2.1.3" evidence="4"/>
<dbReference type="Gene3D" id="3.40.50.12780">
    <property type="entry name" value="N-terminal domain of ligase-like"/>
    <property type="match status" value="1"/>
</dbReference>
<accession>A0A318LBS4</accession>
<comment type="subcellular location">
    <subcellularLocation>
        <location evidence="1">Membrane</location>
        <topology evidence="1">Peripheral membrane protein</topology>
    </subcellularLocation>
</comment>
<dbReference type="SUPFAM" id="SSF56801">
    <property type="entry name" value="Acetyl-CoA synthetase-like"/>
    <property type="match status" value="1"/>
</dbReference>
<evidence type="ECO:0000256" key="4">
    <source>
        <dbReference type="ARBA" id="ARBA00026121"/>
    </source>
</evidence>
<dbReference type="Gene3D" id="3.30.300.30">
    <property type="match status" value="1"/>
</dbReference>
<evidence type="ECO:0000313" key="9">
    <source>
        <dbReference type="EMBL" id="PXY21495.1"/>
    </source>
</evidence>
<comment type="caution">
    <text evidence="9">The sequence shown here is derived from an EMBL/GenBank/DDBJ whole genome shotgun (WGS) entry which is preliminary data.</text>
</comment>
<dbReference type="InterPro" id="IPR045851">
    <property type="entry name" value="AMP-bd_C_sf"/>
</dbReference>
<comment type="pathway">
    <text evidence="2">Lipid metabolism; fatty acid beta-oxidation.</text>
</comment>
<name>A0A318LBS4_9PSEU</name>
<evidence type="ECO:0000256" key="1">
    <source>
        <dbReference type="ARBA" id="ARBA00004170"/>
    </source>
</evidence>
<gene>
    <name evidence="9" type="ORF">BA062_31790</name>
</gene>
<keyword evidence="10" id="KW-1185">Reference proteome</keyword>